<sequence>MRSSDSIAYLRPTAGSHTPGSRLPAPGSRLPAPGSRLPAPAWLAQVWTLGNRSTVFSPWKAAWLCIPVLLISATQQTIPGFFVFPGRGRASSRRGSGSVSARRGNTQVCHEAGEAGVAVVPRVRVTHKEGEWQRYEWNAVRHLHGGGCDPRPDHES</sequence>
<organism evidence="2 3">
    <name type="scientific">Streptomyces inusitatus</name>
    <dbReference type="NCBI Taxonomy" id="68221"/>
    <lineage>
        <taxon>Bacteria</taxon>
        <taxon>Bacillati</taxon>
        <taxon>Actinomycetota</taxon>
        <taxon>Actinomycetes</taxon>
        <taxon>Kitasatosporales</taxon>
        <taxon>Streptomycetaceae</taxon>
        <taxon>Streptomyces</taxon>
    </lineage>
</organism>
<name>A0A918PLM0_9ACTN</name>
<comment type="caution">
    <text evidence="2">The sequence shown here is derived from an EMBL/GenBank/DDBJ whole genome shotgun (WGS) entry which is preliminary data.</text>
</comment>
<dbReference type="AlphaFoldDB" id="A0A918PLM0"/>
<reference evidence="2" key="1">
    <citation type="journal article" date="2014" name="Int. J. Syst. Evol. Microbiol.">
        <title>Complete genome sequence of Corynebacterium casei LMG S-19264T (=DSM 44701T), isolated from a smear-ripened cheese.</title>
        <authorList>
            <consortium name="US DOE Joint Genome Institute (JGI-PGF)"/>
            <person name="Walter F."/>
            <person name="Albersmeier A."/>
            <person name="Kalinowski J."/>
            <person name="Ruckert C."/>
        </authorList>
    </citation>
    <scope>NUCLEOTIDE SEQUENCE</scope>
    <source>
        <strain evidence="2">JCM 4988</strain>
    </source>
</reference>
<proteinExistence type="predicted"/>
<dbReference type="EMBL" id="BMWG01000001">
    <property type="protein sequence ID" value="GGZ13064.1"/>
    <property type="molecule type" value="Genomic_DNA"/>
</dbReference>
<evidence type="ECO:0000313" key="3">
    <source>
        <dbReference type="Proteomes" id="UP000630936"/>
    </source>
</evidence>
<protein>
    <submittedName>
        <fullName evidence="2">Uncharacterized protein</fullName>
    </submittedName>
</protein>
<evidence type="ECO:0000256" key="1">
    <source>
        <dbReference type="SAM" id="MobiDB-lite"/>
    </source>
</evidence>
<evidence type="ECO:0000313" key="2">
    <source>
        <dbReference type="EMBL" id="GGZ13064.1"/>
    </source>
</evidence>
<feature type="region of interest" description="Disordered" evidence="1">
    <location>
        <begin position="1"/>
        <end position="31"/>
    </location>
</feature>
<dbReference type="Proteomes" id="UP000630936">
    <property type="component" value="Unassembled WGS sequence"/>
</dbReference>
<accession>A0A918PLM0</accession>
<reference evidence="2" key="2">
    <citation type="submission" date="2020-09" db="EMBL/GenBank/DDBJ databases">
        <authorList>
            <person name="Sun Q."/>
            <person name="Ohkuma M."/>
        </authorList>
    </citation>
    <scope>NUCLEOTIDE SEQUENCE</scope>
    <source>
        <strain evidence="2">JCM 4988</strain>
    </source>
</reference>
<keyword evidence="3" id="KW-1185">Reference proteome</keyword>
<gene>
    <name evidence="2" type="ORF">GCM10010387_01290</name>
</gene>